<dbReference type="EMBL" id="CP077062">
    <property type="protein sequence ID" value="QWZ07677.1"/>
    <property type="molecule type" value="Genomic_DNA"/>
</dbReference>
<keyword evidence="3 4" id="KW-0949">S-adenosyl-L-methionine</keyword>
<comment type="function">
    <text evidence="4">Specifically methylates the N7 position of a guanine in 16S rRNA.</text>
</comment>
<dbReference type="CDD" id="cd02440">
    <property type="entry name" value="AdoMet_MTases"/>
    <property type="match status" value="1"/>
</dbReference>
<feature type="binding site" evidence="4">
    <location>
        <position position="147"/>
    </location>
    <ligand>
        <name>S-adenosyl-L-methionine</name>
        <dbReference type="ChEBI" id="CHEBI:59789"/>
    </ligand>
</feature>
<feature type="binding site" evidence="4">
    <location>
        <position position="81"/>
    </location>
    <ligand>
        <name>S-adenosyl-L-methionine</name>
        <dbReference type="ChEBI" id="CHEBI:59789"/>
    </ligand>
</feature>
<evidence type="ECO:0000256" key="4">
    <source>
        <dbReference type="HAMAP-Rule" id="MF_00074"/>
    </source>
</evidence>
<keyword evidence="4" id="KW-0963">Cytoplasm</keyword>
<evidence type="ECO:0000256" key="5">
    <source>
        <dbReference type="SAM" id="MobiDB-lite"/>
    </source>
</evidence>
<keyword evidence="4" id="KW-0698">rRNA processing</keyword>
<dbReference type="AlphaFoldDB" id="A0A975SXL9"/>
<evidence type="ECO:0000256" key="3">
    <source>
        <dbReference type="ARBA" id="ARBA00022691"/>
    </source>
</evidence>
<dbReference type="KEGG" id="nps:KRR39_20095"/>
<dbReference type="PANTHER" id="PTHR31760:SF0">
    <property type="entry name" value="S-ADENOSYL-L-METHIONINE-DEPENDENT METHYLTRANSFERASES SUPERFAMILY PROTEIN"/>
    <property type="match status" value="1"/>
</dbReference>
<dbReference type="NCBIfam" id="TIGR00138">
    <property type="entry name" value="rsmG_gidB"/>
    <property type="match status" value="1"/>
</dbReference>
<sequence>MSDATDPVVSRETPPVPTSAQGVFAARLDLAERYAALLADAGVVRGLIGPREAPRLWERHLLNCAVLADALPEDADVCDLGTGAGLPGLVLAIRRPDLRVTLVEPLLRRTTFLDEVVAELGLDRVEVVRGRAEELHGHREFSVVTSRAVAPLGRLLDWSMPLVRQGGVLVAMKGASAAEELAAATADLERHGAGVVEVLTLGAEVVDPPTTAIRVEATRPSRLGWDAADEVRGASRPGRAQRKRKGRRR</sequence>
<dbReference type="PANTHER" id="PTHR31760">
    <property type="entry name" value="S-ADENOSYL-L-METHIONINE-DEPENDENT METHYLTRANSFERASES SUPERFAMILY PROTEIN"/>
    <property type="match status" value="1"/>
</dbReference>
<feature type="binding site" evidence="4">
    <location>
        <begin position="132"/>
        <end position="133"/>
    </location>
    <ligand>
        <name>S-adenosyl-L-methionine</name>
        <dbReference type="ChEBI" id="CHEBI:59789"/>
    </ligand>
</feature>
<evidence type="ECO:0000256" key="2">
    <source>
        <dbReference type="ARBA" id="ARBA00022679"/>
    </source>
</evidence>
<keyword evidence="1 4" id="KW-0489">Methyltransferase</keyword>
<dbReference type="GO" id="GO:0005829">
    <property type="term" value="C:cytosol"/>
    <property type="evidence" value="ECO:0007669"/>
    <property type="project" value="TreeGrafter"/>
</dbReference>
<feature type="compositionally biased region" description="Basic residues" evidence="5">
    <location>
        <begin position="239"/>
        <end position="249"/>
    </location>
</feature>
<evidence type="ECO:0000256" key="1">
    <source>
        <dbReference type="ARBA" id="ARBA00022603"/>
    </source>
</evidence>
<proteinExistence type="inferred from homology"/>
<comment type="similarity">
    <text evidence="4">Belongs to the methyltransferase superfamily. RNA methyltransferase RsmG family.</text>
</comment>
<dbReference type="HAMAP" id="MF_00074">
    <property type="entry name" value="16SrRNA_methyltr_G"/>
    <property type="match status" value="1"/>
</dbReference>
<reference evidence="6" key="1">
    <citation type="submission" date="2021-06" db="EMBL/GenBank/DDBJ databases">
        <title>Complete genome sequence of Nocardioides sp. G188.</title>
        <authorList>
            <person name="Im W.-T."/>
        </authorList>
    </citation>
    <scope>NUCLEOTIDE SEQUENCE</scope>
    <source>
        <strain evidence="6">G188</strain>
    </source>
</reference>
<keyword evidence="2 4" id="KW-0808">Transferase</keyword>
<dbReference type="Pfam" id="PF02527">
    <property type="entry name" value="GidB"/>
    <property type="match status" value="1"/>
</dbReference>
<evidence type="ECO:0000313" key="7">
    <source>
        <dbReference type="Proteomes" id="UP000683575"/>
    </source>
</evidence>
<dbReference type="Proteomes" id="UP000683575">
    <property type="component" value="Chromosome"/>
</dbReference>
<organism evidence="6 7">
    <name type="scientific">Nocardioides panacis</name>
    <dbReference type="NCBI Taxonomy" id="2849501"/>
    <lineage>
        <taxon>Bacteria</taxon>
        <taxon>Bacillati</taxon>
        <taxon>Actinomycetota</taxon>
        <taxon>Actinomycetes</taxon>
        <taxon>Propionibacteriales</taxon>
        <taxon>Nocardioidaceae</taxon>
        <taxon>Nocardioides</taxon>
    </lineage>
</organism>
<feature type="region of interest" description="Disordered" evidence="5">
    <location>
        <begin position="224"/>
        <end position="249"/>
    </location>
</feature>
<feature type="binding site" evidence="4">
    <location>
        <position position="86"/>
    </location>
    <ligand>
        <name>S-adenosyl-L-methionine</name>
        <dbReference type="ChEBI" id="CHEBI:59789"/>
    </ligand>
</feature>
<name>A0A975SXL9_9ACTN</name>
<dbReference type="InterPro" id="IPR003682">
    <property type="entry name" value="rRNA_ssu_MeTfrase_G"/>
</dbReference>
<evidence type="ECO:0000313" key="6">
    <source>
        <dbReference type="EMBL" id="QWZ07677.1"/>
    </source>
</evidence>
<dbReference type="EC" id="2.1.1.-" evidence="4"/>
<keyword evidence="7" id="KW-1185">Reference proteome</keyword>
<accession>A0A975SXL9</accession>
<gene>
    <name evidence="4 6" type="primary">rsmG</name>
    <name evidence="6" type="ORF">KRR39_20095</name>
</gene>
<comment type="caution">
    <text evidence="4">Lacks conserved residue(s) required for the propagation of feature annotation.</text>
</comment>
<comment type="subcellular location">
    <subcellularLocation>
        <location evidence="4">Cytoplasm</location>
    </subcellularLocation>
</comment>
<protein>
    <recommendedName>
        <fullName evidence="4">Ribosomal RNA small subunit methyltransferase G</fullName>
        <ecNumber evidence="4">2.1.1.-</ecNumber>
    </recommendedName>
    <alternativeName>
        <fullName evidence="4">16S rRNA 7-methylguanosine methyltransferase</fullName>
        <shortName evidence="4">16S rRNA m7G methyltransferase</shortName>
    </alternativeName>
</protein>
<dbReference type="GO" id="GO:0070043">
    <property type="term" value="F:rRNA (guanine-N7-)-methyltransferase activity"/>
    <property type="evidence" value="ECO:0007669"/>
    <property type="project" value="UniProtKB-UniRule"/>
</dbReference>